<evidence type="ECO:0000313" key="1">
    <source>
        <dbReference type="EMBL" id="KAE9402461.1"/>
    </source>
</evidence>
<dbReference type="EMBL" id="ML769434">
    <property type="protein sequence ID" value="KAE9402461.1"/>
    <property type="molecule type" value="Genomic_DNA"/>
</dbReference>
<accession>A0A6A4HWW2</accession>
<keyword evidence="2" id="KW-1185">Reference proteome</keyword>
<reference evidence="1" key="1">
    <citation type="journal article" date="2019" name="Environ. Microbiol.">
        <title>Fungal ecological strategies reflected in gene transcription - a case study of two litter decomposers.</title>
        <authorList>
            <person name="Barbi F."/>
            <person name="Kohler A."/>
            <person name="Barry K."/>
            <person name="Baskaran P."/>
            <person name="Daum C."/>
            <person name="Fauchery L."/>
            <person name="Ihrmark K."/>
            <person name="Kuo A."/>
            <person name="LaButti K."/>
            <person name="Lipzen A."/>
            <person name="Morin E."/>
            <person name="Grigoriev I.V."/>
            <person name="Henrissat B."/>
            <person name="Lindahl B."/>
            <person name="Martin F."/>
        </authorList>
    </citation>
    <scope>NUCLEOTIDE SEQUENCE</scope>
    <source>
        <strain evidence="1">JB14</strain>
    </source>
</reference>
<gene>
    <name evidence="1" type="ORF">BT96DRAFT_937125</name>
</gene>
<sequence length="112" mass="12002">MVMSWTGMGGGMKGRISINDNSQFQMSGISLGKCNASKSNFCIADSQDEVKKGKAKEGELAYGSKVPRLNNYSLETVATVAAEINRTCEILTCDPNISGSGAIQSRLKVYEL</sequence>
<name>A0A6A4HWW2_9AGAR</name>
<dbReference type="AlphaFoldDB" id="A0A6A4HWW2"/>
<evidence type="ECO:0000313" key="2">
    <source>
        <dbReference type="Proteomes" id="UP000799118"/>
    </source>
</evidence>
<protein>
    <submittedName>
        <fullName evidence="1">Uncharacterized protein</fullName>
    </submittedName>
</protein>
<proteinExistence type="predicted"/>
<dbReference type="Proteomes" id="UP000799118">
    <property type="component" value="Unassembled WGS sequence"/>
</dbReference>
<organism evidence="1 2">
    <name type="scientific">Gymnopus androsaceus JB14</name>
    <dbReference type="NCBI Taxonomy" id="1447944"/>
    <lineage>
        <taxon>Eukaryota</taxon>
        <taxon>Fungi</taxon>
        <taxon>Dikarya</taxon>
        <taxon>Basidiomycota</taxon>
        <taxon>Agaricomycotina</taxon>
        <taxon>Agaricomycetes</taxon>
        <taxon>Agaricomycetidae</taxon>
        <taxon>Agaricales</taxon>
        <taxon>Marasmiineae</taxon>
        <taxon>Omphalotaceae</taxon>
        <taxon>Gymnopus</taxon>
    </lineage>
</organism>